<proteinExistence type="predicted"/>
<dbReference type="EMBL" id="CADCXU010013533">
    <property type="protein sequence ID" value="CAB0003598.1"/>
    <property type="molecule type" value="Genomic_DNA"/>
</dbReference>
<accession>A0A6H5GKL9</accession>
<protein>
    <submittedName>
        <fullName evidence="1">Uncharacterized protein</fullName>
    </submittedName>
</protein>
<reference evidence="1 2" key="1">
    <citation type="submission" date="2020-02" db="EMBL/GenBank/DDBJ databases">
        <authorList>
            <person name="Ferguson B K."/>
        </authorList>
    </citation>
    <scope>NUCLEOTIDE SEQUENCE [LARGE SCALE GENOMIC DNA]</scope>
</reference>
<gene>
    <name evidence="1" type="ORF">NTEN_LOCUS9115</name>
</gene>
<sequence length="299" mass="33543">MSASRDRCGWDKDVDSNCGKPISVAPPVLKIDAENYMVSGSCSSRPRSFSFTNGVSKPLISPIVSYHETAHRNPLDLDMFSVREAGVNKSSADRNQWTYTSFSPAVVKPPSPSHTLGPVTHSCARTLSFHSLLCSCRVSCCCSCDSLCPADCNACVQAVCVRFARTYTSFPQSDPMPLLNCGDKSWGVKDEFHQKHILLYVEELCKRETQSSDNYNEVMPKIPLPDQVLLPGVDLERCEKCKKYLKRSIVREKPYQVVELVNFYRGVSLSQYNPTLDIKLLFPVSRFQQITHDSIIKQN</sequence>
<evidence type="ECO:0000313" key="1">
    <source>
        <dbReference type="EMBL" id="CAB0003598.1"/>
    </source>
</evidence>
<keyword evidence="2" id="KW-1185">Reference proteome</keyword>
<dbReference type="AlphaFoldDB" id="A0A6H5GKL9"/>
<organism evidence="1 2">
    <name type="scientific">Nesidiocoris tenuis</name>
    <dbReference type="NCBI Taxonomy" id="355587"/>
    <lineage>
        <taxon>Eukaryota</taxon>
        <taxon>Metazoa</taxon>
        <taxon>Ecdysozoa</taxon>
        <taxon>Arthropoda</taxon>
        <taxon>Hexapoda</taxon>
        <taxon>Insecta</taxon>
        <taxon>Pterygota</taxon>
        <taxon>Neoptera</taxon>
        <taxon>Paraneoptera</taxon>
        <taxon>Hemiptera</taxon>
        <taxon>Heteroptera</taxon>
        <taxon>Panheteroptera</taxon>
        <taxon>Cimicomorpha</taxon>
        <taxon>Miridae</taxon>
        <taxon>Dicyphina</taxon>
        <taxon>Nesidiocoris</taxon>
    </lineage>
</organism>
<dbReference type="Proteomes" id="UP000479000">
    <property type="component" value="Unassembled WGS sequence"/>
</dbReference>
<evidence type="ECO:0000313" key="2">
    <source>
        <dbReference type="Proteomes" id="UP000479000"/>
    </source>
</evidence>
<name>A0A6H5GKL9_9HEMI</name>
<dbReference type="OrthoDB" id="3175255at2759"/>